<dbReference type="FunFam" id="1.20.80.10:FF:000004">
    <property type="entry name" value="Protein-tyrosine kinase 2-beta isoform 1"/>
    <property type="match status" value="1"/>
</dbReference>
<evidence type="ECO:0000256" key="9">
    <source>
        <dbReference type="ARBA" id="ARBA00022679"/>
    </source>
</evidence>
<evidence type="ECO:0000256" key="20">
    <source>
        <dbReference type="ARBA" id="ARBA00043012"/>
    </source>
</evidence>
<evidence type="ECO:0000256" key="19">
    <source>
        <dbReference type="ARBA" id="ARBA00042078"/>
    </source>
</evidence>
<feature type="domain" description="FERM" evidence="25">
    <location>
        <begin position="167"/>
        <end position="488"/>
    </location>
</feature>
<evidence type="ECO:0000256" key="7">
    <source>
        <dbReference type="ARBA" id="ARBA00022490"/>
    </source>
</evidence>
<protein>
    <recommendedName>
        <fullName evidence="18">Focal adhesion kinase 1</fullName>
        <ecNumber evidence="4">2.7.10.2</ecNumber>
    </recommendedName>
    <alternativeName>
        <fullName evidence="19">Protein-tyrosine kinase 2</fullName>
    </alternativeName>
    <alternativeName>
        <fullName evidence="20">pp125FAK</fullName>
    </alternativeName>
</protein>
<evidence type="ECO:0000256" key="17">
    <source>
        <dbReference type="ARBA" id="ARBA00023273"/>
    </source>
</evidence>
<evidence type="ECO:0000256" key="8">
    <source>
        <dbReference type="ARBA" id="ARBA00022553"/>
    </source>
</evidence>
<feature type="binding site" evidence="22">
    <location>
        <position position="591"/>
    </location>
    <ligand>
        <name>ATP</name>
        <dbReference type="ChEBI" id="CHEBI:30616"/>
    </ligand>
</feature>
<keyword evidence="6" id="KW-1003">Cell membrane</keyword>
<evidence type="ECO:0000313" key="26">
    <source>
        <dbReference type="EMBL" id="CAG5885461.1"/>
    </source>
</evidence>
<proteinExistence type="predicted"/>
<dbReference type="Pfam" id="PF18038">
    <property type="entry name" value="FERM_N_2"/>
    <property type="match status" value="1"/>
</dbReference>
<evidence type="ECO:0000256" key="12">
    <source>
        <dbReference type="ARBA" id="ARBA00022840"/>
    </source>
</evidence>
<dbReference type="InterPro" id="IPR041390">
    <property type="entry name" value="FADK_N"/>
</dbReference>
<dbReference type="FunFam" id="2.30.29.30:FF:000058">
    <property type="entry name" value="focal adhesion kinase 1 isoform X1"/>
    <property type="match status" value="1"/>
</dbReference>
<dbReference type="EMBL" id="CAJRST010005557">
    <property type="protein sequence ID" value="CAG5885461.1"/>
    <property type="molecule type" value="Genomic_DNA"/>
</dbReference>
<gene>
    <name evidence="26" type="ORF">MMEN_LOCUS5911</name>
</gene>
<dbReference type="Gene3D" id="3.10.20.90">
    <property type="entry name" value="Phosphatidylinositol 3-kinase Catalytic Subunit, Chain A, domain 1"/>
    <property type="match status" value="1"/>
</dbReference>
<evidence type="ECO:0000256" key="13">
    <source>
        <dbReference type="ARBA" id="ARBA00022949"/>
    </source>
</evidence>
<dbReference type="SMART" id="SM00295">
    <property type="entry name" value="B41"/>
    <property type="match status" value="1"/>
</dbReference>
<evidence type="ECO:0000256" key="23">
    <source>
        <dbReference type="SAM" id="MobiDB-lite"/>
    </source>
</evidence>
<sequence length="1112" mass="125835">MRYPRAAEASDLQCTNRSAVRDSFISISELLIWFGRVSTLVFSTTKIFPGLPTTQDFGVIRWSSAFSKSCGGSVMRGCEAASCLSVLGADRHREGLTCISMATSGCSPFPMCWDREYDRHLAAAVSAGKTMATAYLEPNLNNAFLDGAKSRLSAGGSDRTMAGSVDRVLKVFHHFEINTDHSFWSSNIRYGDATDVRGIIQKILDIHKVRWTLCFGLRLSNSQSRDQVHWLHPDMGVSHIREKYEQARPNEEWRYELRIRYLPKGFVQQFTEDKPTLNYFYQQVRNDYMTQIGDQVEQDIALKLGCLEIRRFFKEMRGNALDKKSNYELLEKDVGLRRFFPKELLDSVKAKTLRKLIQQTFKQVANLDDEQCILKFLESLAPIHRYDKEFFKCALGSSWVIQVELAIGPEEGISYLTDKGSTPTHLANFNQVQSIQYSAMEEKDRKGMLQLNVAGAAEPLTVTTASLTMAENLADLIDGYCRLVSMETHSFIMRVQKEGERALPSIPKLSNNEKKLEAVRSGVRAISVSETDDYAEIVDEEDTYTMPSTRDYEIQRDRIELGRCIGEGQFGDVHQGVYNCPDKPSLPVAIKTCKNCTSDSVREKFLQEALTMRQFDHPHIVKLIGVITENPVWIIMELCTLGELRSFLQVRKDIAARNVLVSSVDCVMLGDFGLSRYMEDSSYYKASKGKLPIKWMAPESINFRRFTSASDVWMFGVCMWEILMYGIKPFQGVKNNDVIGRIENGERLAMPPQCPPTLYSLMTKCWSYDPSKRPRFTELKTQLSTILEEEKLQQEERLRMEMRRQVTVSWDSGGSDEAPPKPSRPGYPSPRSSEGFFTSPQHNHFPPTAHGGVGGSYPASDTWNQHRPEHTALWSPNVEESGCVGQVLMEERLMMQQQQMEDDQRWLEQEESLMKAEPRNSRGSIDREDGILQPPKPPRPGAPGHLGNLASLCPVDSYNEGVKLQPQEISPPPTANLDRSNDKVYENVTGLVKAVIEMSNRIQPAAPDEYVPMVKEVGLALRTLLATVDETIPVLPASTHREIEMAQKLLNSDLAELIAKMKLAQQYVMTSLQKDYKKQMLMAAHALAVDAKNLLDVIDQSRLKMINQPHPH</sequence>
<dbReference type="SUPFAM" id="SSF68993">
    <property type="entry name" value="FAT domain of focal adhesion kinase"/>
    <property type="match status" value="1"/>
</dbReference>
<dbReference type="Pfam" id="PF21477">
    <property type="entry name" value="FERM_C_FAK1"/>
    <property type="match status" value="1"/>
</dbReference>
<keyword evidence="12 22" id="KW-0067">ATP-binding</keyword>
<dbReference type="InterPro" id="IPR017441">
    <property type="entry name" value="Protein_kinase_ATP_BS"/>
</dbReference>
<comment type="caution">
    <text evidence="26">The sequence shown here is derived from an EMBL/GenBank/DDBJ whole genome shotgun (WGS) entry which is preliminary data.</text>
</comment>
<evidence type="ECO:0000259" key="25">
    <source>
        <dbReference type="PROSITE" id="PS50057"/>
    </source>
</evidence>
<evidence type="ECO:0000256" key="16">
    <source>
        <dbReference type="ARBA" id="ARBA00023212"/>
    </source>
</evidence>
<keyword evidence="11" id="KW-0418">Kinase</keyword>
<dbReference type="InterPro" id="IPR041784">
    <property type="entry name" value="FAK1/PYK2_FERM_C"/>
</dbReference>
<dbReference type="Gene3D" id="2.30.29.30">
    <property type="entry name" value="Pleckstrin-homology domain (PH domain)/Phosphotyrosine-binding domain (PTB)"/>
    <property type="match status" value="1"/>
</dbReference>
<dbReference type="InterPro" id="IPR014352">
    <property type="entry name" value="FERM/acyl-CoA-bd_prot_sf"/>
</dbReference>
<dbReference type="Gene3D" id="1.10.510.10">
    <property type="entry name" value="Transferase(Phosphotransferase) domain 1"/>
    <property type="match status" value="1"/>
</dbReference>
<dbReference type="InterPro" id="IPR019749">
    <property type="entry name" value="Band_41_domain"/>
</dbReference>
<dbReference type="GO" id="GO:0005524">
    <property type="term" value="F:ATP binding"/>
    <property type="evidence" value="ECO:0007669"/>
    <property type="project" value="UniProtKB-UniRule"/>
</dbReference>
<dbReference type="PANTHER" id="PTHR46221:SF9">
    <property type="entry name" value="NON-SPECIFIC PROTEIN-TYROSINE KINASE"/>
    <property type="match status" value="1"/>
</dbReference>
<evidence type="ECO:0000256" key="1">
    <source>
        <dbReference type="ARBA" id="ARBA00004120"/>
    </source>
</evidence>
<keyword evidence="7" id="KW-0963">Cytoplasm</keyword>
<dbReference type="InterPro" id="IPR000299">
    <property type="entry name" value="FERM_domain"/>
</dbReference>
<dbReference type="Proteomes" id="UP000677803">
    <property type="component" value="Unassembled WGS sequence"/>
</dbReference>
<dbReference type="PROSITE" id="PS50011">
    <property type="entry name" value="PROTEIN_KINASE_DOM"/>
    <property type="match status" value="1"/>
</dbReference>
<dbReference type="SUPFAM" id="SSF56112">
    <property type="entry name" value="Protein kinase-like (PK-like)"/>
    <property type="match status" value="1"/>
</dbReference>
<dbReference type="SUPFAM" id="SSF47031">
    <property type="entry name" value="Second domain of FERM"/>
    <property type="match status" value="1"/>
</dbReference>
<dbReference type="Gene3D" id="1.20.80.10">
    <property type="match status" value="1"/>
</dbReference>
<feature type="domain" description="Protein kinase" evidence="24">
    <location>
        <begin position="559"/>
        <end position="787"/>
    </location>
</feature>
<feature type="region of interest" description="Disordered" evidence="23">
    <location>
        <begin position="913"/>
        <end position="942"/>
    </location>
</feature>
<dbReference type="InterPro" id="IPR049385">
    <property type="entry name" value="FAK1-like_FERM_C"/>
</dbReference>
<feature type="region of interest" description="Disordered" evidence="23">
    <location>
        <begin position="807"/>
        <end position="855"/>
    </location>
</feature>
<dbReference type="InterPro" id="IPR029071">
    <property type="entry name" value="Ubiquitin-like_domsf"/>
</dbReference>
<evidence type="ECO:0000256" key="11">
    <source>
        <dbReference type="ARBA" id="ARBA00022777"/>
    </source>
</evidence>
<dbReference type="CDD" id="cd13190">
    <property type="entry name" value="FERM_C_FAK1"/>
    <property type="match status" value="1"/>
</dbReference>
<evidence type="ECO:0000256" key="21">
    <source>
        <dbReference type="ARBA" id="ARBA00051245"/>
    </source>
</evidence>
<dbReference type="SUPFAM" id="SSF54236">
    <property type="entry name" value="Ubiquitin-like"/>
    <property type="match status" value="1"/>
</dbReference>
<dbReference type="GO" id="GO:0030154">
    <property type="term" value="P:cell differentiation"/>
    <property type="evidence" value="ECO:0007669"/>
    <property type="project" value="UniProtKB-ARBA"/>
</dbReference>
<dbReference type="Pfam" id="PF07714">
    <property type="entry name" value="PK_Tyr_Ser-Thr"/>
    <property type="match status" value="1"/>
</dbReference>
<organism evidence="26 27">
    <name type="scientific">Menidia menidia</name>
    <name type="common">Atlantic silverside</name>
    <dbReference type="NCBI Taxonomy" id="238744"/>
    <lineage>
        <taxon>Eukaryota</taxon>
        <taxon>Metazoa</taxon>
        <taxon>Chordata</taxon>
        <taxon>Craniata</taxon>
        <taxon>Vertebrata</taxon>
        <taxon>Euteleostomi</taxon>
        <taxon>Actinopterygii</taxon>
        <taxon>Neopterygii</taxon>
        <taxon>Teleostei</taxon>
        <taxon>Neoteleostei</taxon>
        <taxon>Acanthomorphata</taxon>
        <taxon>Ovalentaria</taxon>
        <taxon>Atherinomorphae</taxon>
        <taxon>Atheriniformes</taxon>
        <taxon>Atherinopsidae</taxon>
        <taxon>Menidiinae</taxon>
        <taxon>Menidia</taxon>
    </lineage>
</organism>
<evidence type="ECO:0000256" key="4">
    <source>
        <dbReference type="ARBA" id="ARBA00011903"/>
    </source>
</evidence>
<dbReference type="GO" id="GO:0005886">
    <property type="term" value="C:plasma membrane"/>
    <property type="evidence" value="ECO:0007669"/>
    <property type="project" value="UniProtKB-SubCell"/>
</dbReference>
<evidence type="ECO:0000256" key="18">
    <source>
        <dbReference type="ARBA" id="ARBA00039644"/>
    </source>
</evidence>
<keyword evidence="27" id="KW-1185">Reference proteome</keyword>
<dbReference type="FunFam" id="3.30.200.20:FF:000047">
    <property type="entry name" value="focal adhesion kinase 1 isoform X2"/>
    <property type="match status" value="1"/>
</dbReference>
<feature type="compositionally biased region" description="Basic and acidic residues" evidence="23">
    <location>
        <begin position="913"/>
        <end position="930"/>
    </location>
</feature>
<dbReference type="PROSITE" id="PS50057">
    <property type="entry name" value="FERM_3"/>
    <property type="match status" value="1"/>
</dbReference>
<evidence type="ECO:0000259" key="24">
    <source>
        <dbReference type="PROSITE" id="PS50011"/>
    </source>
</evidence>
<dbReference type="PROSITE" id="PS00107">
    <property type="entry name" value="PROTEIN_KINASE_ATP"/>
    <property type="match status" value="1"/>
</dbReference>
<dbReference type="InterPro" id="IPR036137">
    <property type="entry name" value="Focal_adhe_kin_target_dom_sf"/>
</dbReference>
<keyword evidence="17" id="KW-0966">Cell projection</keyword>
<dbReference type="Gene3D" id="1.20.5.540">
    <property type="entry name" value="Single helix bin"/>
    <property type="match status" value="1"/>
</dbReference>
<dbReference type="SUPFAM" id="SSF50729">
    <property type="entry name" value="PH domain-like"/>
    <property type="match status" value="1"/>
</dbReference>
<keyword evidence="15" id="KW-0829">Tyrosine-protein kinase</keyword>
<dbReference type="FunFam" id="1.10.510.10:FF:000039">
    <property type="entry name" value="Focal adhesion kinase, isoform D"/>
    <property type="match status" value="1"/>
</dbReference>
<dbReference type="GO" id="GO:0007172">
    <property type="term" value="P:signal complex assembly"/>
    <property type="evidence" value="ECO:0007669"/>
    <property type="project" value="InterPro"/>
</dbReference>
<evidence type="ECO:0000256" key="5">
    <source>
        <dbReference type="ARBA" id="ARBA00022473"/>
    </source>
</evidence>
<comment type="subcellular location">
    <subcellularLocation>
        <location evidence="2">Cell junction</location>
        <location evidence="2">Focal adhesion</location>
    </subcellularLocation>
    <subcellularLocation>
        <location evidence="3">Cell membrane</location>
        <topology evidence="3">Peripheral membrane protein</topology>
        <orientation evidence="3">Cytoplasmic side</orientation>
    </subcellularLocation>
    <subcellularLocation>
        <location evidence="1">Cytoplasm</location>
        <location evidence="1">Cytoskeleton</location>
        <location evidence="1">Cilium basal body</location>
    </subcellularLocation>
</comment>
<evidence type="ECO:0000313" key="27">
    <source>
        <dbReference type="Proteomes" id="UP000677803"/>
    </source>
</evidence>
<dbReference type="EC" id="2.7.10.2" evidence="4"/>
<name>A0A8S4AQ51_9TELE</name>
<dbReference type="InterPro" id="IPR019748">
    <property type="entry name" value="FERM_central"/>
</dbReference>
<keyword evidence="9" id="KW-0808">Transferase</keyword>
<accession>A0A8S4AQ51</accession>
<keyword evidence="13" id="KW-0965">Cell junction</keyword>
<keyword evidence="8" id="KW-0597">Phosphoprotein</keyword>
<dbReference type="CDD" id="cd14473">
    <property type="entry name" value="FERM_B-lobe"/>
    <property type="match status" value="1"/>
</dbReference>
<dbReference type="GO" id="GO:0004715">
    <property type="term" value="F:non-membrane spanning protein tyrosine kinase activity"/>
    <property type="evidence" value="ECO:0007669"/>
    <property type="project" value="UniProtKB-EC"/>
</dbReference>
<evidence type="ECO:0000256" key="3">
    <source>
        <dbReference type="ARBA" id="ARBA00004413"/>
    </source>
</evidence>
<keyword evidence="5" id="KW-0217">Developmental protein</keyword>
<dbReference type="OrthoDB" id="9976756at2759"/>
<dbReference type="AlphaFoldDB" id="A0A8S4AQ51"/>
<dbReference type="FunFam" id="1.20.120.330:FF:000001">
    <property type="entry name" value="focal adhesion kinase 1 isoform X1"/>
    <property type="match status" value="1"/>
</dbReference>
<dbReference type="Pfam" id="PF03623">
    <property type="entry name" value="Focal_AT"/>
    <property type="match status" value="1"/>
</dbReference>
<evidence type="ECO:0000256" key="14">
    <source>
        <dbReference type="ARBA" id="ARBA00023136"/>
    </source>
</evidence>
<keyword evidence="14" id="KW-0472">Membrane</keyword>
<dbReference type="InterPro" id="IPR011993">
    <property type="entry name" value="PH-like_dom_sf"/>
</dbReference>
<dbReference type="InterPro" id="IPR011009">
    <property type="entry name" value="Kinase-like_dom_sf"/>
</dbReference>
<dbReference type="GO" id="GO:0008284">
    <property type="term" value="P:positive regulation of cell population proliferation"/>
    <property type="evidence" value="ECO:0007669"/>
    <property type="project" value="UniProtKB-ARBA"/>
</dbReference>
<comment type="catalytic activity">
    <reaction evidence="21">
        <text>L-tyrosyl-[protein] + ATP = O-phospho-L-tyrosyl-[protein] + ADP + H(+)</text>
        <dbReference type="Rhea" id="RHEA:10596"/>
        <dbReference type="Rhea" id="RHEA-COMP:10136"/>
        <dbReference type="Rhea" id="RHEA-COMP:20101"/>
        <dbReference type="ChEBI" id="CHEBI:15378"/>
        <dbReference type="ChEBI" id="CHEBI:30616"/>
        <dbReference type="ChEBI" id="CHEBI:46858"/>
        <dbReference type="ChEBI" id="CHEBI:61978"/>
        <dbReference type="ChEBI" id="CHEBI:456216"/>
        <dbReference type="EC" id="2.7.10.2"/>
    </reaction>
</comment>
<dbReference type="FunFam" id="3.10.20.90:FF:000021">
    <property type="entry name" value="focal adhesion kinase 1 isoform X1"/>
    <property type="match status" value="1"/>
</dbReference>
<keyword evidence="16" id="KW-0206">Cytoskeleton</keyword>
<dbReference type="Gene3D" id="3.30.200.20">
    <property type="entry name" value="Phosphorylase Kinase, domain 1"/>
    <property type="match status" value="1"/>
</dbReference>
<dbReference type="Pfam" id="PF00373">
    <property type="entry name" value="FERM_M"/>
    <property type="match status" value="1"/>
</dbReference>
<dbReference type="InterPro" id="IPR000719">
    <property type="entry name" value="Prot_kinase_dom"/>
</dbReference>
<dbReference type="Gene3D" id="1.20.120.330">
    <property type="entry name" value="Nucleotidyltransferases domain 2"/>
    <property type="match status" value="1"/>
</dbReference>
<dbReference type="InterPro" id="IPR005189">
    <property type="entry name" value="Focal_adhesion_kin_target_dom"/>
</dbReference>
<evidence type="ECO:0000256" key="6">
    <source>
        <dbReference type="ARBA" id="ARBA00022475"/>
    </source>
</evidence>
<dbReference type="PANTHER" id="PTHR46221">
    <property type="entry name" value="FERM AND PDZ DOMAIN-CONTAINING PROTEIN FAMILY MEMBER"/>
    <property type="match status" value="1"/>
</dbReference>
<evidence type="ECO:0000256" key="22">
    <source>
        <dbReference type="PROSITE-ProRule" id="PRU10141"/>
    </source>
</evidence>
<reference evidence="26" key="1">
    <citation type="submission" date="2021-05" db="EMBL/GenBank/DDBJ databases">
        <authorList>
            <person name="Tigano A."/>
        </authorList>
    </citation>
    <scope>NUCLEOTIDE SEQUENCE</scope>
</reference>
<evidence type="ECO:0000256" key="2">
    <source>
        <dbReference type="ARBA" id="ARBA00004246"/>
    </source>
</evidence>
<evidence type="ECO:0000256" key="10">
    <source>
        <dbReference type="ARBA" id="ARBA00022741"/>
    </source>
</evidence>
<dbReference type="InterPro" id="IPR001245">
    <property type="entry name" value="Ser-Thr/Tyr_kinase_cat_dom"/>
</dbReference>
<evidence type="ECO:0000256" key="15">
    <source>
        <dbReference type="ARBA" id="ARBA00023137"/>
    </source>
</evidence>
<dbReference type="InterPro" id="IPR035963">
    <property type="entry name" value="FERM_2"/>
</dbReference>
<dbReference type="GO" id="GO:0005925">
    <property type="term" value="C:focal adhesion"/>
    <property type="evidence" value="ECO:0007669"/>
    <property type="project" value="UniProtKB-SubCell"/>
</dbReference>
<keyword evidence="10 22" id="KW-0547">Nucleotide-binding</keyword>